<evidence type="ECO:0000313" key="2">
    <source>
        <dbReference type="Proteomes" id="UP000315648"/>
    </source>
</evidence>
<dbReference type="RefSeq" id="WP_144228071.1">
    <property type="nucleotide sequence ID" value="NZ_CBCRVV010000001.1"/>
</dbReference>
<organism evidence="1 2">
    <name type="scientific">Rariglobus hedericola</name>
    <dbReference type="NCBI Taxonomy" id="2597822"/>
    <lineage>
        <taxon>Bacteria</taxon>
        <taxon>Pseudomonadati</taxon>
        <taxon>Verrucomicrobiota</taxon>
        <taxon>Opitutia</taxon>
        <taxon>Opitutales</taxon>
        <taxon>Opitutaceae</taxon>
        <taxon>Rariglobus</taxon>
    </lineage>
</organism>
<dbReference type="EMBL" id="VMBG01000001">
    <property type="protein sequence ID" value="TSJ77729.1"/>
    <property type="molecule type" value="Genomic_DNA"/>
</dbReference>
<gene>
    <name evidence="1" type="ORF">FPL22_00010</name>
</gene>
<dbReference type="OrthoDB" id="839391at2"/>
<reference evidence="1 2" key="1">
    <citation type="submission" date="2019-07" db="EMBL/GenBank/DDBJ databases">
        <title>Description of 53C-WASEF.</title>
        <authorList>
            <person name="Pitt A."/>
            <person name="Hahn M.W."/>
        </authorList>
    </citation>
    <scope>NUCLEOTIDE SEQUENCE [LARGE SCALE GENOMIC DNA]</scope>
    <source>
        <strain evidence="1 2">53C-WASEF</strain>
    </source>
</reference>
<accession>A0A556QM48</accession>
<dbReference type="AlphaFoldDB" id="A0A556QM48"/>
<name>A0A556QM48_9BACT</name>
<evidence type="ECO:0000313" key="1">
    <source>
        <dbReference type="EMBL" id="TSJ77729.1"/>
    </source>
</evidence>
<protein>
    <submittedName>
        <fullName evidence="1">Uncharacterized protein</fullName>
    </submittedName>
</protein>
<keyword evidence="2" id="KW-1185">Reference proteome</keyword>
<dbReference type="Proteomes" id="UP000315648">
    <property type="component" value="Unassembled WGS sequence"/>
</dbReference>
<sequence>MKDPGLHCPVCGSEKRENKRYPLYVCATCSANIEDESGRQLAITNTHEGDGIVITYADTGEERKSRECIVQGIRCFARQAHFGGVVIQAFDEKK</sequence>
<comment type="caution">
    <text evidence="1">The sequence shown here is derived from an EMBL/GenBank/DDBJ whole genome shotgun (WGS) entry which is preliminary data.</text>
</comment>
<proteinExistence type="predicted"/>